<sequence>MPTSTRTLLTVPARKVQCDGAVPNCGKCRLSQRECQGYEVRLSWPKNHDKKRAMVLELVSEKPFLVPSHVFLNTTWTDVAMHVNGDNSLPAAQDSAGDSAITFLPDESASNLLRHFHDAAYLSLVTFTATRLAVRDVLERLMKTSSGDAAGQGLLAATLAFSSLHRQGLSQQAIQTKIRALNLLSVTTDGSAIHWTQAARHVAASMLLASFEILHPLNSSADWLWYVRGAMATAAFLANHLDESDVEILLDWVNYHYMISQFPLQRFRKVPAGQNHHLQTYTSPLSNIQITMPSPNPTQAILNLLCNASSLNSPSENLDIQLTTFKLSTLEQEAGHLSILNPSERNAEIAYGAKIWHLATRLYLTRASQSAWEAPADLSSEIEEGYARIAGFYECRHFFPLFVLACEARTDEKRSAIEGLIERTEKSNRGRSMQGLKDIIHSIWVQQDLYADEDVVVDYLGVIRAVFGSGSLSLA</sequence>
<accession>A0A8K0SKS3</accession>
<feature type="domain" description="Zn(2)-C6 fungal-type" evidence="3">
    <location>
        <begin position="14"/>
        <end position="44"/>
    </location>
</feature>
<dbReference type="InterPro" id="IPR036864">
    <property type="entry name" value="Zn2-C6_fun-type_DNA-bd_sf"/>
</dbReference>
<dbReference type="Pfam" id="PF11951">
    <property type="entry name" value="Fungal_trans_2"/>
    <property type="match status" value="1"/>
</dbReference>
<dbReference type="GO" id="GO:0000976">
    <property type="term" value="F:transcription cis-regulatory region binding"/>
    <property type="evidence" value="ECO:0007669"/>
    <property type="project" value="TreeGrafter"/>
</dbReference>
<evidence type="ECO:0000259" key="3">
    <source>
        <dbReference type="Pfam" id="PF00172"/>
    </source>
</evidence>
<dbReference type="OrthoDB" id="5130013at2759"/>
<name>A0A8K0SKS3_9HYPO</name>
<evidence type="ECO:0000313" key="5">
    <source>
        <dbReference type="Proteomes" id="UP000813444"/>
    </source>
</evidence>
<gene>
    <name evidence="4" type="ORF">B0I35DRAFT_357076</name>
</gene>
<dbReference type="Proteomes" id="UP000813444">
    <property type="component" value="Unassembled WGS sequence"/>
</dbReference>
<comment type="subcellular location">
    <subcellularLocation>
        <location evidence="1">Nucleus</location>
    </subcellularLocation>
</comment>
<dbReference type="Pfam" id="PF00172">
    <property type="entry name" value="Zn_clus"/>
    <property type="match status" value="1"/>
</dbReference>
<dbReference type="InterPro" id="IPR001138">
    <property type="entry name" value="Zn2Cys6_DnaBD"/>
</dbReference>
<dbReference type="GO" id="GO:0005634">
    <property type="term" value="C:nucleus"/>
    <property type="evidence" value="ECO:0007669"/>
    <property type="project" value="UniProtKB-SubCell"/>
</dbReference>
<evidence type="ECO:0000256" key="2">
    <source>
        <dbReference type="ARBA" id="ARBA00023242"/>
    </source>
</evidence>
<dbReference type="CDD" id="cd00067">
    <property type="entry name" value="GAL4"/>
    <property type="match status" value="1"/>
</dbReference>
<protein>
    <submittedName>
        <fullName evidence="4">Fungal-specific transcription factor domain-containing protein</fullName>
    </submittedName>
</protein>
<evidence type="ECO:0000256" key="1">
    <source>
        <dbReference type="ARBA" id="ARBA00004123"/>
    </source>
</evidence>
<organism evidence="4 5">
    <name type="scientific">Stachybotrys elegans</name>
    <dbReference type="NCBI Taxonomy" id="80388"/>
    <lineage>
        <taxon>Eukaryota</taxon>
        <taxon>Fungi</taxon>
        <taxon>Dikarya</taxon>
        <taxon>Ascomycota</taxon>
        <taxon>Pezizomycotina</taxon>
        <taxon>Sordariomycetes</taxon>
        <taxon>Hypocreomycetidae</taxon>
        <taxon>Hypocreales</taxon>
        <taxon>Stachybotryaceae</taxon>
        <taxon>Stachybotrys</taxon>
    </lineage>
</organism>
<keyword evidence="5" id="KW-1185">Reference proteome</keyword>
<keyword evidence="2" id="KW-0539">Nucleus</keyword>
<dbReference type="SUPFAM" id="SSF57701">
    <property type="entry name" value="Zn2/Cys6 DNA-binding domain"/>
    <property type="match status" value="1"/>
</dbReference>
<dbReference type="PANTHER" id="PTHR37534:SF39">
    <property type="entry name" value="TRANSCRIPTION FACTOR DOMAIN-CONTAINING PROTEIN"/>
    <property type="match status" value="1"/>
</dbReference>
<dbReference type="PANTHER" id="PTHR37534">
    <property type="entry name" value="TRANSCRIPTIONAL ACTIVATOR PROTEIN UGA3"/>
    <property type="match status" value="1"/>
</dbReference>
<evidence type="ECO:0000313" key="4">
    <source>
        <dbReference type="EMBL" id="KAH7311249.1"/>
    </source>
</evidence>
<comment type="caution">
    <text evidence="4">The sequence shown here is derived from an EMBL/GenBank/DDBJ whole genome shotgun (WGS) entry which is preliminary data.</text>
</comment>
<proteinExistence type="predicted"/>
<dbReference type="GO" id="GO:0045944">
    <property type="term" value="P:positive regulation of transcription by RNA polymerase II"/>
    <property type="evidence" value="ECO:0007669"/>
    <property type="project" value="TreeGrafter"/>
</dbReference>
<dbReference type="GO" id="GO:0000981">
    <property type="term" value="F:DNA-binding transcription factor activity, RNA polymerase II-specific"/>
    <property type="evidence" value="ECO:0007669"/>
    <property type="project" value="InterPro"/>
</dbReference>
<dbReference type="EMBL" id="JAGPNK010000011">
    <property type="protein sequence ID" value="KAH7311249.1"/>
    <property type="molecule type" value="Genomic_DNA"/>
</dbReference>
<reference evidence="4" key="1">
    <citation type="journal article" date="2021" name="Nat. Commun.">
        <title>Genetic determinants of endophytism in the Arabidopsis root mycobiome.</title>
        <authorList>
            <person name="Mesny F."/>
            <person name="Miyauchi S."/>
            <person name="Thiergart T."/>
            <person name="Pickel B."/>
            <person name="Atanasova L."/>
            <person name="Karlsson M."/>
            <person name="Huettel B."/>
            <person name="Barry K.W."/>
            <person name="Haridas S."/>
            <person name="Chen C."/>
            <person name="Bauer D."/>
            <person name="Andreopoulos W."/>
            <person name="Pangilinan J."/>
            <person name="LaButti K."/>
            <person name="Riley R."/>
            <person name="Lipzen A."/>
            <person name="Clum A."/>
            <person name="Drula E."/>
            <person name="Henrissat B."/>
            <person name="Kohler A."/>
            <person name="Grigoriev I.V."/>
            <person name="Martin F.M."/>
            <person name="Hacquard S."/>
        </authorList>
    </citation>
    <scope>NUCLEOTIDE SEQUENCE</scope>
    <source>
        <strain evidence="4">MPI-CAGE-CH-0235</strain>
    </source>
</reference>
<dbReference type="GO" id="GO:0008270">
    <property type="term" value="F:zinc ion binding"/>
    <property type="evidence" value="ECO:0007669"/>
    <property type="project" value="InterPro"/>
</dbReference>
<dbReference type="AlphaFoldDB" id="A0A8K0SKS3"/>
<dbReference type="InterPro" id="IPR021858">
    <property type="entry name" value="Fun_TF"/>
</dbReference>